<dbReference type="GO" id="GO:0005829">
    <property type="term" value="C:cytosol"/>
    <property type="evidence" value="ECO:0007669"/>
    <property type="project" value="TreeGrafter"/>
</dbReference>
<dbReference type="STRING" id="1122192.SAMN02745673_02516"/>
<proteinExistence type="inferred from homology"/>
<dbReference type="InterPro" id="IPR020557">
    <property type="entry name" value="Fumarate_lyase_CS"/>
</dbReference>
<evidence type="ECO:0000256" key="4">
    <source>
        <dbReference type="ARBA" id="ARBA00012339"/>
    </source>
</evidence>
<evidence type="ECO:0000256" key="1">
    <source>
        <dbReference type="ARBA" id="ARBA00004706"/>
    </source>
</evidence>
<accession>A0A1T4R557</accession>
<dbReference type="CDD" id="cd01360">
    <property type="entry name" value="Adenylsuccinate_lyase_1"/>
    <property type="match status" value="1"/>
</dbReference>
<protein>
    <recommendedName>
        <fullName evidence="5 11">Adenylosuccinate lyase</fullName>
        <shortName evidence="12">ASL</shortName>
        <ecNumber evidence="4 11">4.3.2.2</ecNumber>
    </recommendedName>
    <alternativeName>
        <fullName evidence="9 12">Adenylosuccinase</fullName>
    </alternativeName>
</protein>
<evidence type="ECO:0000256" key="11">
    <source>
        <dbReference type="NCBIfam" id="TIGR00928"/>
    </source>
</evidence>
<keyword evidence="7 12" id="KW-0456">Lyase</keyword>
<keyword evidence="6 12" id="KW-0658">Purine biosynthesis</keyword>
<dbReference type="PANTHER" id="PTHR43172:SF1">
    <property type="entry name" value="ADENYLOSUCCINATE LYASE"/>
    <property type="match status" value="1"/>
</dbReference>
<dbReference type="InterPro" id="IPR022761">
    <property type="entry name" value="Fumarate_lyase_N"/>
</dbReference>
<sequence length="444" mass="49179">MADTCQNGPVIERYTLPEIGRVFSDAHKYELWCRVETLVMEAHAAAGTIPADSVEPVRQAPPPTPERVAEIEAVTQHDVIAFLTAWADNTEPREAAKWVHFGMTSSDLLDTALAAQLVEATDILLAKADTLVATLRDHALEHQETLRVGRTHGIHGEPDVWGHRVADFAFAMARSRDRLRRARESVGVMAISGPVGTYSNIDPAVESYVAERLGLRRADVSTQVVIRDGISEWVSALAIIATVCEAIALEVRHGQRTEVRELWEPFGKGQKGSSAMPHKKNPIMSERVAGMARIVRAQIVPVMEGIPLWHERDISHSSTERIALPDAAIATDYLLHLTNRLVTGLVVDAERMRANLDSTHGLIYSSTVVSELIEGGLSREDVYALVQTAAMRTWENGTPFRETLREEAASRDIELDEARLDEVCRPERFVERLGGVFDRLKNLS</sequence>
<evidence type="ECO:0000256" key="2">
    <source>
        <dbReference type="ARBA" id="ARBA00004734"/>
    </source>
</evidence>
<dbReference type="PRINTS" id="PR00145">
    <property type="entry name" value="ARGSUCLYASE"/>
</dbReference>
<dbReference type="FunFam" id="1.20.200.10:FF:000008">
    <property type="entry name" value="Adenylosuccinate lyase"/>
    <property type="match status" value="1"/>
</dbReference>
<evidence type="ECO:0000313" key="14">
    <source>
        <dbReference type="EMBL" id="SKA10788.1"/>
    </source>
</evidence>
<evidence type="ECO:0000256" key="5">
    <source>
        <dbReference type="ARBA" id="ARBA00017058"/>
    </source>
</evidence>
<name>A0A1T4R557_9ACTN</name>
<comment type="pathway">
    <text evidence="2 12">Purine metabolism; AMP biosynthesis via de novo pathway; AMP from IMP: step 2/2.</text>
</comment>
<dbReference type="InterPro" id="IPR004769">
    <property type="entry name" value="Pur_lyase"/>
</dbReference>
<dbReference type="GO" id="GO:0070626">
    <property type="term" value="F:(S)-2-(5-amino-1-(5-phospho-D-ribosyl)imidazole-4-carboxamido) succinate lyase (fumarate-forming) activity"/>
    <property type="evidence" value="ECO:0007669"/>
    <property type="project" value="TreeGrafter"/>
</dbReference>
<dbReference type="InterPro" id="IPR024083">
    <property type="entry name" value="Fumarase/histidase_N"/>
</dbReference>
<dbReference type="PROSITE" id="PS00163">
    <property type="entry name" value="FUMARATE_LYASES"/>
    <property type="match status" value="1"/>
</dbReference>
<comment type="similarity">
    <text evidence="3 12">Belongs to the lyase 1 family. Adenylosuccinate lyase subfamily.</text>
</comment>
<keyword evidence="15" id="KW-1185">Reference proteome</keyword>
<evidence type="ECO:0000256" key="3">
    <source>
        <dbReference type="ARBA" id="ARBA00008273"/>
    </source>
</evidence>
<evidence type="ECO:0000256" key="10">
    <source>
        <dbReference type="ARBA" id="ARBA00049115"/>
    </source>
</evidence>
<dbReference type="SUPFAM" id="SSF48557">
    <property type="entry name" value="L-aspartase-like"/>
    <property type="match status" value="1"/>
</dbReference>
<gene>
    <name evidence="14" type="ORF">SAMN02745673_02516</name>
</gene>
<reference evidence="14 15" key="1">
    <citation type="submission" date="2017-02" db="EMBL/GenBank/DDBJ databases">
        <authorList>
            <person name="Peterson S.W."/>
        </authorList>
    </citation>
    <scope>NUCLEOTIDE SEQUENCE [LARGE SCALE GENOMIC DNA]</scope>
    <source>
        <strain evidence="14 15">DSM 45154</strain>
    </source>
</reference>
<feature type="domain" description="Adenylosuccinate lyase C-terminal" evidence="13">
    <location>
        <begin position="360"/>
        <end position="441"/>
    </location>
</feature>
<dbReference type="Gene3D" id="1.10.40.30">
    <property type="entry name" value="Fumarase/aspartase (C-terminal domain)"/>
    <property type="match status" value="1"/>
</dbReference>
<evidence type="ECO:0000256" key="7">
    <source>
        <dbReference type="ARBA" id="ARBA00023239"/>
    </source>
</evidence>
<evidence type="ECO:0000256" key="9">
    <source>
        <dbReference type="ARBA" id="ARBA00030717"/>
    </source>
</evidence>
<dbReference type="GO" id="GO:0044208">
    <property type="term" value="P:'de novo' AMP biosynthetic process"/>
    <property type="evidence" value="ECO:0007669"/>
    <property type="project" value="UniProtKB-UniPathway"/>
</dbReference>
<dbReference type="Proteomes" id="UP000190637">
    <property type="component" value="Unassembled WGS sequence"/>
</dbReference>
<dbReference type="InterPro" id="IPR000362">
    <property type="entry name" value="Fumarate_lyase_fam"/>
</dbReference>
<dbReference type="SMART" id="SM00998">
    <property type="entry name" value="ADSL_C"/>
    <property type="match status" value="1"/>
</dbReference>
<comment type="catalytic activity">
    <reaction evidence="10">
        <text>N(6)-(1,2-dicarboxyethyl)-AMP = fumarate + AMP</text>
        <dbReference type="Rhea" id="RHEA:16853"/>
        <dbReference type="ChEBI" id="CHEBI:29806"/>
        <dbReference type="ChEBI" id="CHEBI:57567"/>
        <dbReference type="ChEBI" id="CHEBI:456215"/>
        <dbReference type="EC" id="4.3.2.2"/>
    </reaction>
    <physiologicalReaction direction="left-to-right" evidence="10">
        <dbReference type="Rhea" id="RHEA:16854"/>
    </physiologicalReaction>
</comment>
<dbReference type="EC" id="4.3.2.2" evidence="4 11"/>
<dbReference type="Pfam" id="PF10397">
    <property type="entry name" value="ADSL_C"/>
    <property type="match status" value="1"/>
</dbReference>
<evidence type="ECO:0000259" key="13">
    <source>
        <dbReference type="SMART" id="SM00998"/>
    </source>
</evidence>
<dbReference type="InterPro" id="IPR019468">
    <property type="entry name" value="AdenyloSucc_lyase_C"/>
</dbReference>
<dbReference type="UniPathway" id="UPA00075">
    <property type="reaction ID" value="UER00336"/>
</dbReference>
<evidence type="ECO:0000256" key="6">
    <source>
        <dbReference type="ARBA" id="ARBA00022755"/>
    </source>
</evidence>
<dbReference type="EMBL" id="FUWS01000006">
    <property type="protein sequence ID" value="SKA10788.1"/>
    <property type="molecule type" value="Genomic_DNA"/>
</dbReference>
<dbReference type="Pfam" id="PF00206">
    <property type="entry name" value="Lyase_1"/>
    <property type="match status" value="1"/>
</dbReference>
<dbReference type="Gene3D" id="1.10.275.10">
    <property type="entry name" value="Fumarase/aspartase (N-terminal domain)"/>
    <property type="match status" value="1"/>
</dbReference>
<dbReference type="Gene3D" id="1.20.200.10">
    <property type="entry name" value="Fumarase/aspartase (Central domain)"/>
    <property type="match status" value="1"/>
</dbReference>
<evidence type="ECO:0000313" key="15">
    <source>
        <dbReference type="Proteomes" id="UP000190637"/>
    </source>
</evidence>
<comment type="pathway">
    <text evidence="1 12">Purine metabolism; IMP biosynthesis via de novo pathway; 5-amino-1-(5-phospho-D-ribosyl)imidazole-4-carboxamide from 5-amino-1-(5-phospho-D-ribosyl)imidazole-4-carboxylate: step 2/2.</text>
</comment>
<dbReference type="GO" id="GO:0004018">
    <property type="term" value="F:N6-(1,2-dicarboxyethyl)AMP AMP-lyase (fumarate-forming) activity"/>
    <property type="evidence" value="ECO:0007669"/>
    <property type="project" value="UniProtKB-UniRule"/>
</dbReference>
<dbReference type="PANTHER" id="PTHR43172">
    <property type="entry name" value="ADENYLOSUCCINATE LYASE"/>
    <property type="match status" value="1"/>
</dbReference>
<comment type="catalytic activity">
    <reaction evidence="8">
        <text>(2S)-2-[5-amino-1-(5-phospho-beta-D-ribosyl)imidazole-4-carboxamido]succinate = 5-amino-1-(5-phospho-beta-D-ribosyl)imidazole-4-carboxamide + fumarate</text>
        <dbReference type="Rhea" id="RHEA:23920"/>
        <dbReference type="ChEBI" id="CHEBI:29806"/>
        <dbReference type="ChEBI" id="CHEBI:58443"/>
        <dbReference type="ChEBI" id="CHEBI:58475"/>
        <dbReference type="EC" id="4.3.2.2"/>
    </reaction>
    <physiologicalReaction direction="left-to-right" evidence="8">
        <dbReference type="Rhea" id="RHEA:23921"/>
    </physiologicalReaction>
</comment>
<dbReference type="GO" id="GO:0006189">
    <property type="term" value="P:'de novo' IMP biosynthetic process"/>
    <property type="evidence" value="ECO:0007669"/>
    <property type="project" value="UniProtKB-UniPathway"/>
</dbReference>
<dbReference type="NCBIfam" id="TIGR00928">
    <property type="entry name" value="purB"/>
    <property type="match status" value="1"/>
</dbReference>
<evidence type="ECO:0000256" key="12">
    <source>
        <dbReference type="RuleBase" id="RU361172"/>
    </source>
</evidence>
<organism evidence="14 15">
    <name type="scientific">Marinactinospora thermotolerans DSM 45154</name>
    <dbReference type="NCBI Taxonomy" id="1122192"/>
    <lineage>
        <taxon>Bacteria</taxon>
        <taxon>Bacillati</taxon>
        <taxon>Actinomycetota</taxon>
        <taxon>Actinomycetes</taxon>
        <taxon>Streptosporangiales</taxon>
        <taxon>Nocardiopsidaceae</taxon>
        <taxon>Marinactinospora</taxon>
    </lineage>
</organism>
<evidence type="ECO:0000256" key="8">
    <source>
        <dbReference type="ARBA" id="ARBA00024477"/>
    </source>
</evidence>
<dbReference type="UniPathway" id="UPA00074">
    <property type="reaction ID" value="UER00132"/>
</dbReference>
<dbReference type="PRINTS" id="PR00149">
    <property type="entry name" value="FUMRATELYASE"/>
</dbReference>
<dbReference type="AlphaFoldDB" id="A0A1T4R557"/>
<dbReference type="InterPro" id="IPR008948">
    <property type="entry name" value="L-Aspartase-like"/>
</dbReference>